<evidence type="ECO:0000313" key="8">
    <source>
        <dbReference type="Proteomes" id="UP001189624"/>
    </source>
</evidence>
<feature type="compositionally biased region" description="Basic and acidic residues" evidence="5">
    <location>
        <begin position="163"/>
        <end position="174"/>
    </location>
</feature>
<dbReference type="Proteomes" id="UP001189624">
    <property type="component" value="Chromosome 1"/>
</dbReference>
<evidence type="ECO:0000256" key="3">
    <source>
        <dbReference type="ARBA" id="ARBA00022801"/>
    </source>
</evidence>
<evidence type="ECO:0000256" key="2">
    <source>
        <dbReference type="ARBA" id="ARBA00022729"/>
    </source>
</evidence>
<keyword evidence="4" id="KW-0325">Glycoprotein</keyword>
<dbReference type="Gene3D" id="3.40.50.1110">
    <property type="entry name" value="SGNH hydrolase"/>
    <property type="match status" value="2"/>
</dbReference>
<dbReference type="Gramene" id="rna-AYBTSS11_LOCUS3682">
    <property type="protein sequence ID" value="CAJ1918653.1"/>
    <property type="gene ID" value="gene-AYBTSS11_LOCUS3682"/>
</dbReference>
<sequence>MKMNTESRLMTLWVVISVALCSSVRNSVSASKQCHFPAIFNFGDSNSDTGGLSAAFGQAGPPHGESYFHHPAGRYCDGRLIADFIGFKFIIFQETSWTCFPNKCPILCIATLSKSNALVKIVKPHPNISLIITPLRQIQPRNSPTPSRERPPEHLSRVPRNPSCREEPVRKPHPGEPPPPGLGPRHIPHGGELEVHVRDAAPRQRKLVERLVGYPNKCPILCIATLSKSNALVKIVKPHPNISLIITPLRQIQPRNSPTPSRERPLEHLSRVPRNPSRREEPVREPHPGEPLPPGLGPRHIPHGGELEVHVRDAAPRQRKLVERLVAKKLGLPYLNAFLDSVGSNYSHGANFATAGSTIRPQNTTLHQTGGFSPFSLDVQFNQFSDFQRRTQFFRSKGGVYKTMLPKAEDFSRALYTFDIGQNDLTSGFFHNMSTDQVKAYVPDVLAQFKTVIKYVYNHGGRSFWVHNTGPAGCLPYIMELHPVKSSLVDKSGCATPYNEVAKFFNSELKEIVVQLRKELPLAAITYVDVYSVKYSLISQPKKHGFEEPLRACCGHGGKYNYNLHIGCGAKIKIHGKEILVGKPCKDPSVWVNWDGVHYTEAANKWVLERIVDGAFSDPPIPLNMACHKHL</sequence>
<dbReference type="PANTHER" id="PTHR22835:SF588">
    <property type="entry name" value="ALPHA-L-FUCOSIDASE 3"/>
    <property type="match status" value="1"/>
</dbReference>
<feature type="compositionally biased region" description="Basic and acidic residues" evidence="5">
    <location>
        <begin position="261"/>
        <end position="270"/>
    </location>
</feature>
<comment type="similarity">
    <text evidence="1">Belongs to the 'GDSL' lipolytic enzyme family.</text>
</comment>
<keyword evidence="8" id="KW-1185">Reference proteome</keyword>
<reference evidence="7" key="1">
    <citation type="submission" date="2023-10" db="EMBL/GenBank/DDBJ databases">
        <authorList>
            <person name="Domelevo Entfellner J.-B."/>
        </authorList>
    </citation>
    <scope>NUCLEOTIDE SEQUENCE</scope>
</reference>
<evidence type="ECO:0000256" key="6">
    <source>
        <dbReference type="SAM" id="SignalP"/>
    </source>
</evidence>
<protein>
    <submittedName>
        <fullName evidence="7">Uncharacterized protein</fullName>
    </submittedName>
</protein>
<gene>
    <name evidence="7" type="ORF">AYBTSS11_LOCUS3682</name>
</gene>
<evidence type="ECO:0000256" key="1">
    <source>
        <dbReference type="ARBA" id="ARBA00008668"/>
    </source>
</evidence>
<evidence type="ECO:0000313" key="7">
    <source>
        <dbReference type="EMBL" id="CAJ1918653.1"/>
    </source>
</evidence>
<feature type="signal peptide" evidence="6">
    <location>
        <begin position="1"/>
        <end position="21"/>
    </location>
</feature>
<feature type="compositionally biased region" description="Basic and acidic residues" evidence="5">
    <location>
        <begin position="147"/>
        <end position="156"/>
    </location>
</feature>
<feature type="compositionally biased region" description="Basic and acidic residues" evidence="5">
    <location>
        <begin position="277"/>
        <end position="288"/>
    </location>
</feature>
<evidence type="ECO:0000256" key="5">
    <source>
        <dbReference type="SAM" id="MobiDB-lite"/>
    </source>
</evidence>
<dbReference type="Pfam" id="PF00657">
    <property type="entry name" value="Lipase_GDSL"/>
    <property type="match status" value="1"/>
</dbReference>
<feature type="region of interest" description="Disordered" evidence="5">
    <location>
        <begin position="252"/>
        <end position="304"/>
    </location>
</feature>
<dbReference type="InterPro" id="IPR035669">
    <property type="entry name" value="SGNH_plant_lipase-like"/>
</dbReference>
<name>A0AA86RZ51_9FABA</name>
<evidence type="ECO:0000256" key="4">
    <source>
        <dbReference type="ARBA" id="ARBA00023180"/>
    </source>
</evidence>
<organism evidence="7 8">
    <name type="scientific">Sphenostylis stenocarpa</name>
    <dbReference type="NCBI Taxonomy" id="92480"/>
    <lineage>
        <taxon>Eukaryota</taxon>
        <taxon>Viridiplantae</taxon>
        <taxon>Streptophyta</taxon>
        <taxon>Embryophyta</taxon>
        <taxon>Tracheophyta</taxon>
        <taxon>Spermatophyta</taxon>
        <taxon>Magnoliopsida</taxon>
        <taxon>eudicotyledons</taxon>
        <taxon>Gunneridae</taxon>
        <taxon>Pentapetalae</taxon>
        <taxon>rosids</taxon>
        <taxon>fabids</taxon>
        <taxon>Fabales</taxon>
        <taxon>Fabaceae</taxon>
        <taxon>Papilionoideae</taxon>
        <taxon>50 kb inversion clade</taxon>
        <taxon>NPAAA clade</taxon>
        <taxon>indigoferoid/millettioid clade</taxon>
        <taxon>Phaseoleae</taxon>
        <taxon>Sphenostylis</taxon>
    </lineage>
</organism>
<feature type="chain" id="PRO_5041636152" evidence="6">
    <location>
        <begin position="22"/>
        <end position="631"/>
    </location>
</feature>
<dbReference type="AlphaFoldDB" id="A0AA86RZ51"/>
<accession>A0AA86RZ51</accession>
<proteinExistence type="inferred from homology"/>
<dbReference type="InterPro" id="IPR036514">
    <property type="entry name" value="SGNH_hydro_sf"/>
</dbReference>
<keyword evidence="2 6" id="KW-0732">Signal</keyword>
<dbReference type="InterPro" id="IPR001087">
    <property type="entry name" value="GDSL"/>
</dbReference>
<dbReference type="GO" id="GO:0016788">
    <property type="term" value="F:hydrolase activity, acting on ester bonds"/>
    <property type="evidence" value="ECO:0007669"/>
    <property type="project" value="InterPro"/>
</dbReference>
<dbReference type="PANTHER" id="PTHR22835">
    <property type="entry name" value="ZINC FINGER FYVE DOMAIN CONTAINING PROTEIN"/>
    <property type="match status" value="1"/>
</dbReference>
<dbReference type="CDD" id="cd01837">
    <property type="entry name" value="SGNH_plant_lipase_like"/>
    <property type="match status" value="1"/>
</dbReference>
<keyword evidence="3" id="KW-0378">Hydrolase</keyword>
<feature type="region of interest" description="Disordered" evidence="5">
    <location>
        <begin position="135"/>
        <end position="190"/>
    </location>
</feature>
<dbReference type="EMBL" id="OY731398">
    <property type="protein sequence ID" value="CAJ1918653.1"/>
    <property type="molecule type" value="Genomic_DNA"/>
</dbReference>